<comment type="caution">
    <text evidence="1">The sequence shown here is derived from an EMBL/GenBank/DDBJ whole genome shotgun (WGS) entry which is preliminary data.</text>
</comment>
<reference evidence="1 2" key="1">
    <citation type="journal article" date="2016" name="Nat. Commun.">
        <title>Thousands of microbial genomes shed light on interconnected biogeochemical processes in an aquifer system.</title>
        <authorList>
            <person name="Anantharaman K."/>
            <person name="Brown C.T."/>
            <person name="Hug L.A."/>
            <person name="Sharon I."/>
            <person name="Castelle C.J."/>
            <person name="Probst A.J."/>
            <person name="Thomas B.C."/>
            <person name="Singh A."/>
            <person name="Wilkins M.J."/>
            <person name="Karaoz U."/>
            <person name="Brodie E.L."/>
            <person name="Williams K.H."/>
            <person name="Hubbard S.S."/>
            <person name="Banfield J.F."/>
        </authorList>
    </citation>
    <scope>NUCLEOTIDE SEQUENCE [LARGE SCALE GENOMIC DNA]</scope>
</reference>
<dbReference type="Proteomes" id="UP000178254">
    <property type="component" value="Unassembled WGS sequence"/>
</dbReference>
<gene>
    <name evidence="1" type="ORF">A2538_03675</name>
</gene>
<accession>A0A1F6PCU2</accession>
<dbReference type="STRING" id="1798709.A2538_03675"/>
<proteinExistence type="predicted"/>
<organism evidence="1 2">
    <name type="scientific">Candidatus Magasanikbacteria bacterium RIFOXYD2_FULL_41_14</name>
    <dbReference type="NCBI Taxonomy" id="1798709"/>
    <lineage>
        <taxon>Bacteria</taxon>
        <taxon>Candidatus Magasanikiibacteriota</taxon>
    </lineage>
</organism>
<evidence type="ECO:0000313" key="2">
    <source>
        <dbReference type="Proteomes" id="UP000178254"/>
    </source>
</evidence>
<sequence length="253" mass="27414">MPDQDPSIAMPFDFDRKKIAQELWLPQTKNDLMESNRLGADLFRKLNSEIVTGKKLEAGSWIFLAGFLAKSLGHDNGLSVGDLKGFKIADIGGGHYSPPSSFGPNLARALAYLGAEVFVVDPKASNSDFAEDSFAIGSVSVVPKWAQELYEENDGPISSDRPVDIVTSSAFVASPGSPNDSEYPSLLDGLRKISNVQIHLIQINDAVFLGENGIIQNIRKNVDGVKYCADVSAKLGSDSTETDFIVIDSRFKK</sequence>
<dbReference type="AlphaFoldDB" id="A0A1F6PCU2"/>
<dbReference type="EMBL" id="MFRE01000015">
    <property type="protein sequence ID" value="OGH93938.1"/>
    <property type="molecule type" value="Genomic_DNA"/>
</dbReference>
<evidence type="ECO:0000313" key="1">
    <source>
        <dbReference type="EMBL" id="OGH93938.1"/>
    </source>
</evidence>
<protein>
    <submittedName>
        <fullName evidence="1">Uncharacterized protein</fullName>
    </submittedName>
</protein>
<name>A0A1F6PCU2_9BACT</name>